<protein>
    <submittedName>
        <fullName evidence="1">Uncharacterized protein</fullName>
    </submittedName>
</protein>
<reference evidence="1" key="1">
    <citation type="submission" date="2022-07" db="EMBL/GenBank/DDBJ databases">
        <title>Phylogenomic reconstructions and comparative analyses of Kickxellomycotina fungi.</title>
        <authorList>
            <person name="Reynolds N.K."/>
            <person name="Stajich J.E."/>
            <person name="Barry K."/>
            <person name="Grigoriev I.V."/>
            <person name="Crous P."/>
            <person name="Smith M.E."/>
        </authorList>
    </citation>
    <scope>NUCLEOTIDE SEQUENCE</scope>
    <source>
        <strain evidence="1">CBS 102833</strain>
    </source>
</reference>
<evidence type="ECO:0000313" key="1">
    <source>
        <dbReference type="EMBL" id="KAJ2812058.1"/>
    </source>
</evidence>
<comment type="caution">
    <text evidence="1">The sequence shown here is derived from an EMBL/GenBank/DDBJ whole genome shotgun (WGS) entry which is preliminary data.</text>
</comment>
<dbReference type="Proteomes" id="UP001140096">
    <property type="component" value="Unassembled WGS sequence"/>
</dbReference>
<evidence type="ECO:0000313" key="2">
    <source>
        <dbReference type="Proteomes" id="UP001140096"/>
    </source>
</evidence>
<feature type="non-terminal residue" evidence="1">
    <location>
        <position position="291"/>
    </location>
</feature>
<organism evidence="1 2">
    <name type="scientific">Coemansia furcata</name>
    <dbReference type="NCBI Taxonomy" id="417177"/>
    <lineage>
        <taxon>Eukaryota</taxon>
        <taxon>Fungi</taxon>
        <taxon>Fungi incertae sedis</taxon>
        <taxon>Zoopagomycota</taxon>
        <taxon>Kickxellomycotina</taxon>
        <taxon>Kickxellomycetes</taxon>
        <taxon>Kickxellales</taxon>
        <taxon>Kickxellaceae</taxon>
        <taxon>Coemansia</taxon>
    </lineage>
</organism>
<accession>A0ACC1LNS0</accession>
<gene>
    <name evidence="1" type="ORF">H4S07_001657</name>
</gene>
<name>A0ACC1LNS0_9FUNG</name>
<sequence>MQFSDHNRQFSTSPNNGPSAALTSMPAVASNDSKASKVRCKRAQPKTTEHLYRRESELIAGTIRALSAECGGLGSIASSNLAGFGGGARCASLTLPENTFYRYEHVFSINDKIKPPLPPLQRQAVSAHIPLPMPLGFAVAPGGAVSAFEIALGLVEGNNGAGQVSTSNTPALTLQCSENGDRRSTREVSQSFIAGMPSQCSDIDLFLASLNASQSDPLGMSGLDLMATLTSDYGSIGAGLAPSSSVSPTDIVNSEPASKKRGHEDSDQVAKRLKYEFKCTYLGYGKAFAKR</sequence>
<dbReference type="EMBL" id="JANBUP010000301">
    <property type="protein sequence ID" value="KAJ2812058.1"/>
    <property type="molecule type" value="Genomic_DNA"/>
</dbReference>
<proteinExistence type="predicted"/>
<keyword evidence="2" id="KW-1185">Reference proteome</keyword>